<sequence length="134" mass="15494">MTKENNFDPGHYIGFGILFLLFTLSIVKGCAQTKAQYDTVMCKTECIDKYVEEKTTSGKIRYYAIYNDTKNDISELIPVSPSVLSYIKMCEANNIKPSLGIKLKNGQISSIIRFKNKYIRKWAKRLEDLYEEKQ</sequence>
<keyword evidence="1" id="KW-1133">Transmembrane helix</keyword>
<keyword evidence="1" id="KW-0812">Transmembrane</keyword>
<reference evidence="2 3" key="1">
    <citation type="submission" date="2020-07" db="EMBL/GenBank/DDBJ databases">
        <title>Taxonomic proposal: Crassvirales, a new order of highly abundant and diverse bacterial viruses.</title>
        <authorList>
            <person name="Shkoporov A.N."/>
            <person name="Stockdale S.R."/>
            <person name="Guerin E."/>
            <person name="Ross R.P."/>
            <person name="Hill C."/>
        </authorList>
    </citation>
    <scope>NUCLEOTIDE SEQUENCE [LARGE SCALE GENOMIC DNA]</scope>
</reference>
<evidence type="ECO:0000313" key="3">
    <source>
        <dbReference type="Proteomes" id="UP000594028"/>
    </source>
</evidence>
<dbReference type="EMBL" id="MT774408">
    <property type="protein sequence ID" value="QOR57681.1"/>
    <property type="molecule type" value="Genomic_DNA"/>
</dbReference>
<keyword evidence="3" id="KW-1185">Reference proteome</keyword>
<keyword evidence="1" id="KW-0472">Membrane</keyword>
<evidence type="ECO:0000313" key="2">
    <source>
        <dbReference type="EMBL" id="QOR57681.1"/>
    </source>
</evidence>
<dbReference type="GeneID" id="65131834"/>
<organism evidence="2 3">
    <name type="scientific">uncultured phage cr130_1</name>
    <dbReference type="NCBI Taxonomy" id="2772092"/>
    <lineage>
        <taxon>Viruses</taxon>
        <taxon>Duplodnaviria</taxon>
        <taxon>Heunggongvirae</taxon>
        <taxon>Uroviricota</taxon>
        <taxon>Caudoviricetes</taxon>
        <taxon>Crassvirales</taxon>
        <taxon>Suoliviridae</taxon>
        <taxon>Oafivirinae</taxon>
        <taxon>Chuhaivirus</taxon>
        <taxon>Chuhaivirus simiae</taxon>
    </lineage>
</organism>
<accession>A0A7M1RUW8</accession>
<dbReference type="KEGG" id="vg:65131834"/>
<feature type="transmembrane region" description="Helical" evidence="1">
    <location>
        <begin position="12"/>
        <end position="31"/>
    </location>
</feature>
<protein>
    <submittedName>
        <fullName evidence="2">Uncharacterized protein</fullName>
    </submittedName>
</protein>
<evidence type="ECO:0000256" key="1">
    <source>
        <dbReference type="SAM" id="Phobius"/>
    </source>
</evidence>
<dbReference type="Proteomes" id="UP000594028">
    <property type="component" value="Segment"/>
</dbReference>
<proteinExistence type="predicted"/>
<name>A0A7M1RUW8_9CAUD</name>
<dbReference type="RefSeq" id="YP_010113321.1">
    <property type="nucleotide sequence ID" value="NC_055901.1"/>
</dbReference>